<evidence type="ECO:0000256" key="4">
    <source>
        <dbReference type="ARBA" id="ARBA00013942"/>
    </source>
</evidence>
<dbReference type="NCBIfam" id="TIGR01457">
    <property type="entry name" value="HAD-SF-IIA-hyp2"/>
    <property type="match status" value="1"/>
</dbReference>
<dbReference type="STRING" id="586411.SAMN05216187_105151"/>
<reference evidence="10" key="2">
    <citation type="submission" date="2016-10" db="EMBL/GenBank/DDBJ databases">
        <authorList>
            <person name="Varghese N."/>
            <person name="Submissions S."/>
        </authorList>
    </citation>
    <scope>NUCLEOTIDE SEQUENCE [LARGE SCALE GENOMIC DNA]</scope>
    <source>
        <strain evidence="10">CGMCC 1.8911</strain>
    </source>
</reference>
<comment type="similarity">
    <text evidence="3">Belongs to the HAD-like hydrolase superfamily. NagD family.</text>
</comment>
<dbReference type="SUPFAM" id="SSF56784">
    <property type="entry name" value="HAD-like"/>
    <property type="match status" value="1"/>
</dbReference>
<keyword evidence="5" id="KW-0479">Metal-binding</keyword>
<protein>
    <recommendedName>
        <fullName evidence="4">Acid sugar phosphatase</fullName>
    </recommendedName>
</protein>
<evidence type="ECO:0000313" key="8">
    <source>
        <dbReference type="EMBL" id="MBP1951218.1"/>
    </source>
</evidence>
<dbReference type="Proteomes" id="UP001519348">
    <property type="component" value="Unassembled WGS sequence"/>
</dbReference>
<dbReference type="Gene3D" id="3.40.50.1000">
    <property type="entry name" value="HAD superfamily/HAD-like"/>
    <property type="match status" value="2"/>
</dbReference>
<dbReference type="Proteomes" id="UP000242700">
    <property type="component" value="Unassembled WGS sequence"/>
</dbReference>
<evidence type="ECO:0000256" key="1">
    <source>
        <dbReference type="ARBA" id="ARBA00001946"/>
    </source>
</evidence>
<comment type="cofactor">
    <cofactor evidence="1">
        <name>Mg(2+)</name>
        <dbReference type="ChEBI" id="CHEBI:18420"/>
    </cofactor>
</comment>
<reference evidence="8 11" key="3">
    <citation type="submission" date="2021-03" db="EMBL/GenBank/DDBJ databases">
        <title>Genomic Encyclopedia of Type Strains, Phase IV (KMG-IV): sequencing the most valuable type-strain genomes for metagenomic binning, comparative biology and taxonomic classification.</title>
        <authorList>
            <person name="Goeker M."/>
        </authorList>
    </citation>
    <scope>NUCLEOTIDE SEQUENCE [LARGE SCALE GENOMIC DNA]</scope>
    <source>
        <strain evidence="8 11">DSM 22420</strain>
    </source>
</reference>
<name>A0A1G8ZR51_9STAP</name>
<evidence type="ECO:0000256" key="6">
    <source>
        <dbReference type="ARBA" id="ARBA00022801"/>
    </source>
</evidence>
<evidence type="ECO:0000256" key="5">
    <source>
        <dbReference type="ARBA" id="ARBA00022723"/>
    </source>
</evidence>
<dbReference type="InterPro" id="IPR006357">
    <property type="entry name" value="HAD-SF_hydro_IIA"/>
</dbReference>
<dbReference type="InterPro" id="IPR023214">
    <property type="entry name" value="HAD_sf"/>
</dbReference>
<evidence type="ECO:0000313" key="9">
    <source>
        <dbReference type="EMBL" id="SDK17548.1"/>
    </source>
</evidence>
<dbReference type="EMBL" id="JAGGKN010000001">
    <property type="protein sequence ID" value="MBP1951218.1"/>
    <property type="molecule type" value="Genomic_DNA"/>
</dbReference>
<evidence type="ECO:0000256" key="7">
    <source>
        <dbReference type="ARBA" id="ARBA00022842"/>
    </source>
</evidence>
<keyword evidence="6 8" id="KW-0378">Hydrolase</keyword>
<dbReference type="RefSeq" id="WP_092597221.1">
    <property type="nucleotide sequence ID" value="NZ_BMCN01000001.1"/>
</dbReference>
<dbReference type="NCBIfam" id="TIGR01460">
    <property type="entry name" value="HAD-SF-IIA"/>
    <property type="match status" value="1"/>
</dbReference>
<keyword evidence="7" id="KW-0460">Magnesium</keyword>
<organism evidence="9 10">
    <name type="scientific">Jeotgalicoccus aerolatus</name>
    <dbReference type="NCBI Taxonomy" id="709510"/>
    <lineage>
        <taxon>Bacteria</taxon>
        <taxon>Bacillati</taxon>
        <taxon>Bacillota</taxon>
        <taxon>Bacilli</taxon>
        <taxon>Bacillales</taxon>
        <taxon>Staphylococcaceae</taxon>
        <taxon>Jeotgalicoccus</taxon>
    </lineage>
</organism>
<evidence type="ECO:0000313" key="11">
    <source>
        <dbReference type="Proteomes" id="UP001519348"/>
    </source>
</evidence>
<dbReference type="InterPro" id="IPR006354">
    <property type="entry name" value="HAD-SF_hydro_IIA_hyp1"/>
</dbReference>
<dbReference type="AlphaFoldDB" id="A0A1G8ZR51"/>
<gene>
    <name evidence="8" type="ORF">J2Z27_000244</name>
    <name evidence="9" type="ORF">SAMN05216187_105151</name>
</gene>
<dbReference type="PANTHER" id="PTHR19288:SF46">
    <property type="entry name" value="HALOACID DEHALOGENASE-LIKE HYDROLASE DOMAIN-CONTAINING PROTEIN 2"/>
    <property type="match status" value="1"/>
</dbReference>
<evidence type="ECO:0000256" key="2">
    <source>
        <dbReference type="ARBA" id="ARBA00002810"/>
    </source>
</evidence>
<sequence>MYKGYLIDLDGTMFNGNSVIDGAIHFIDRLNEADIPYLFLTNNATRTPIEILKKMKDMGFTTTEDHFYTSAMAMKEYLNSAFDSPSVFVIGTDSFKDTLIKDGRIVLNNQTPDAVVMGLDPAITFDKITAACKLIQEGALFLATNPDIKIKTDYGFSPGNGSFVRLVSEVTGQSPIITGKPYSHILNGALMRLNMTAGDVAMIGDNYDTDILTGINGGVSTIHVGTGVHSKDYVNSRALPPAHCVNLLTDWQL</sequence>
<dbReference type="GO" id="GO:0005737">
    <property type="term" value="C:cytoplasm"/>
    <property type="evidence" value="ECO:0007669"/>
    <property type="project" value="TreeGrafter"/>
</dbReference>
<dbReference type="GO" id="GO:0046872">
    <property type="term" value="F:metal ion binding"/>
    <property type="evidence" value="ECO:0007669"/>
    <property type="project" value="UniProtKB-KW"/>
</dbReference>
<keyword evidence="11" id="KW-1185">Reference proteome</keyword>
<reference evidence="9" key="1">
    <citation type="submission" date="2016-10" db="EMBL/GenBank/DDBJ databases">
        <authorList>
            <person name="de Groot N.N."/>
        </authorList>
    </citation>
    <scope>NUCLEOTIDE SEQUENCE [LARGE SCALE GENOMIC DNA]</scope>
    <source>
        <strain evidence="9">CGMCC 1.8911</strain>
    </source>
</reference>
<dbReference type="Pfam" id="PF13344">
    <property type="entry name" value="Hydrolase_6"/>
    <property type="match status" value="1"/>
</dbReference>
<dbReference type="EMBL" id="FNFI01000005">
    <property type="protein sequence ID" value="SDK17548.1"/>
    <property type="molecule type" value="Genomic_DNA"/>
</dbReference>
<evidence type="ECO:0000313" key="10">
    <source>
        <dbReference type="Proteomes" id="UP000242700"/>
    </source>
</evidence>
<dbReference type="InterPro" id="IPR036412">
    <property type="entry name" value="HAD-like_sf"/>
</dbReference>
<evidence type="ECO:0000256" key="3">
    <source>
        <dbReference type="ARBA" id="ARBA00006696"/>
    </source>
</evidence>
<dbReference type="PANTHER" id="PTHR19288">
    <property type="entry name" value="4-NITROPHENYLPHOSPHATASE-RELATED"/>
    <property type="match status" value="1"/>
</dbReference>
<accession>A0A1G8ZR51</accession>
<dbReference type="GO" id="GO:0016791">
    <property type="term" value="F:phosphatase activity"/>
    <property type="evidence" value="ECO:0007669"/>
    <property type="project" value="TreeGrafter"/>
</dbReference>
<proteinExistence type="inferred from homology"/>
<dbReference type="OrthoDB" id="9810449at2"/>
<comment type="function">
    <text evidence="2">Catalyzes the dephosphorylation of 2-6 carbon acid sugars in vitro.</text>
</comment>
<dbReference type="Pfam" id="PF13242">
    <property type="entry name" value="Hydrolase_like"/>
    <property type="match status" value="1"/>
</dbReference>